<dbReference type="RefSeq" id="WP_185444075.1">
    <property type="nucleotide sequence ID" value="NZ_CP043661.1"/>
</dbReference>
<accession>A0A7G6X602</accession>
<gene>
    <name evidence="2" type="ORF">F1D05_31795</name>
</gene>
<evidence type="ECO:0000313" key="3">
    <source>
        <dbReference type="Proteomes" id="UP000515563"/>
    </source>
</evidence>
<evidence type="ECO:0008006" key="4">
    <source>
        <dbReference type="Google" id="ProtNLM"/>
    </source>
</evidence>
<dbReference type="AlphaFoldDB" id="A0A7G6X602"/>
<feature type="compositionally biased region" description="Low complexity" evidence="1">
    <location>
        <begin position="323"/>
        <end position="337"/>
    </location>
</feature>
<feature type="region of interest" description="Disordered" evidence="1">
    <location>
        <begin position="258"/>
        <end position="369"/>
    </location>
</feature>
<feature type="compositionally biased region" description="Basic and acidic residues" evidence="1">
    <location>
        <begin position="557"/>
        <end position="575"/>
    </location>
</feature>
<feature type="compositionally biased region" description="Low complexity" evidence="1">
    <location>
        <begin position="258"/>
        <end position="284"/>
    </location>
</feature>
<sequence length="603" mass="64892">MFATDFTGCDAAQTLAAASAAYEQQRQSELNLILAAQHQADLHPAPGRSHGRPGGEQARVYGGDGNPEIAEFAVAEFGVVIGRSPGSAARFVGQCVALRHRFPATWERVKSGHATGWRALQVVQECVELSAEAAAIVDRRVADLVDSVTLAQLQKIIKAASWRADPEAVDAKAKASAKERGVWVGRTDEHGSTKLYLKAATGDVIQLYATITQLAEALAALGDTGTIDQRRAKAAGLLSDPALAADLLTATQHLATTKAATKQPATQSAGGPAATQTDDPAAAASEDTGQQDAVAEPGLDDEADRDTPHPDTLGHPLDHDDPATTVAAVVAPGAGDDNSVDPARPDRPPGQRPSLLGSSPVPVDDPARAGRDTAARLELRRKIDATRQSHPERGRRIYQTVVNLHITDETLLAGKGTARVEGYGPVYTDRLEELLGHHRIVLRPVIDLNTALSVHAYEIPNRISAHVNLRYPIEQFPYGATETRTTPNYTGTGRASTDLDHIEPYRAGGPANQTSTDNLAPQGRFGHRLKTHDDWRLRRIDNYTLEWTTKHGYKFHLDHTGTHPIPKDRDHDGRNRLRTRTPAGAIRCPGRTPLPRPSRPAPH</sequence>
<dbReference type="EMBL" id="CP043661">
    <property type="protein sequence ID" value="QNE21667.1"/>
    <property type="molecule type" value="Genomic_DNA"/>
</dbReference>
<evidence type="ECO:0000256" key="1">
    <source>
        <dbReference type="SAM" id="MobiDB-lite"/>
    </source>
</evidence>
<reference evidence="2 3" key="2">
    <citation type="journal article" date="2020" name="Microbiol. Resour. Announc.">
        <title>Antarctic desert soil bacteria exhibit high novel natural product potential, evaluated through long-read genome sequencing and comparative genomics.</title>
        <authorList>
            <person name="Benaud N."/>
            <person name="Edwards R.J."/>
            <person name="Amos T.G."/>
            <person name="D'Agostino P.M."/>
            <person name="Gutierrez-Chavez C."/>
            <person name="Montgomery K."/>
            <person name="Nicetic I."/>
            <person name="Ferrari B.C."/>
        </authorList>
    </citation>
    <scope>NUCLEOTIDE SEQUENCE [LARGE SCALE GENOMIC DNA]</scope>
    <source>
        <strain evidence="2 3">SPB151</strain>
    </source>
</reference>
<feature type="region of interest" description="Disordered" evidence="1">
    <location>
        <begin position="557"/>
        <end position="603"/>
    </location>
</feature>
<organism evidence="2 3">
    <name type="scientific">Kribbella qitaiheensis</name>
    <dbReference type="NCBI Taxonomy" id="1544730"/>
    <lineage>
        <taxon>Bacteria</taxon>
        <taxon>Bacillati</taxon>
        <taxon>Actinomycetota</taxon>
        <taxon>Actinomycetes</taxon>
        <taxon>Propionibacteriales</taxon>
        <taxon>Kribbellaceae</taxon>
        <taxon>Kribbella</taxon>
    </lineage>
</organism>
<keyword evidence="3" id="KW-1185">Reference proteome</keyword>
<feature type="compositionally biased region" description="Pro residues" evidence="1">
    <location>
        <begin position="592"/>
        <end position="603"/>
    </location>
</feature>
<name>A0A7G6X602_9ACTN</name>
<proteinExistence type="predicted"/>
<protein>
    <recommendedName>
        <fullName evidence="4">DUF222 domain-containing protein</fullName>
    </recommendedName>
</protein>
<evidence type="ECO:0000313" key="2">
    <source>
        <dbReference type="EMBL" id="QNE21667.1"/>
    </source>
</evidence>
<reference evidence="3" key="1">
    <citation type="submission" date="2019-09" db="EMBL/GenBank/DDBJ databases">
        <title>Antimicrobial potential of Antarctic Bacteria.</title>
        <authorList>
            <person name="Benaud N."/>
            <person name="Edwards R.J."/>
            <person name="Ferrari B.C."/>
        </authorList>
    </citation>
    <scope>NUCLEOTIDE SEQUENCE [LARGE SCALE GENOMIC DNA]</scope>
    <source>
        <strain evidence="3">SPB151</strain>
    </source>
</reference>
<dbReference type="Proteomes" id="UP000515563">
    <property type="component" value="Chromosome"/>
</dbReference>
<dbReference type="KEGG" id="kqi:F1D05_31795"/>